<organism evidence="2 3">
    <name type="scientific">Plasmodium ovale</name>
    <name type="common">malaria parasite P. ovale</name>
    <dbReference type="NCBI Taxonomy" id="36330"/>
    <lineage>
        <taxon>Eukaryota</taxon>
        <taxon>Sar</taxon>
        <taxon>Alveolata</taxon>
        <taxon>Apicomplexa</taxon>
        <taxon>Aconoidasida</taxon>
        <taxon>Haemosporida</taxon>
        <taxon>Plasmodiidae</taxon>
        <taxon>Plasmodium</taxon>
        <taxon>Plasmodium (Plasmodium)</taxon>
    </lineage>
</organism>
<feature type="domain" description="CPW-WPC" evidence="1">
    <location>
        <begin position="154"/>
        <end position="219"/>
    </location>
</feature>
<dbReference type="VEuPathDB" id="PlasmoDB:PocGH01_12031600"/>
<dbReference type="OrthoDB" id="373941at2759"/>
<dbReference type="InterPro" id="IPR006387">
    <property type="entry name" value="CPW_WPC_dom"/>
</dbReference>
<dbReference type="AlphaFoldDB" id="A0A1C3KVA8"/>
<dbReference type="SMART" id="SM01099">
    <property type="entry name" value="CPW_WPC"/>
    <property type="match status" value="5"/>
</dbReference>
<evidence type="ECO:0000313" key="3">
    <source>
        <dbReference type="Proteomes" id="UP000243200"/>
    </source>
</evidence>
<dbReference type="Proteomes" id="UP000243200">
    <property type="component" value="Chromosome 12"/>
</dbReference>
<name>A0A1C3KVA8_PLAOA</name>
<gene>
    <name evidence="2" type="primary">PowCR01_120027500</name>
    <name evidence="2" type="ORF">POWCR01_120027500</name>
</gene>
<accession>A0A1C3KVA8</accession>
<sequence>MIGRVFMIAVLLAGWFGGYNGIFFTCFVQAKIDKTDSILSASGILKNVVHHSPKISENEINESEMKIVKKAHEEENKMFEKITKCAKDYTLPCPKYWKKQNLNNAENLCIANKDYDGFCEIIQSFDNFSEHDKINFESSCNVEWDCKNVSTHSCESGKRNYNDPCPIGFITQNDNSCKADITVYKGMCNSQNNINFTHLTNSEKENWSIACEAYWPCYNECSSTEYLSNCPQKWVELTTYECIPDKSYTGPCKSKKSFKYFTKDMKIKFQEKCKTNFVCKSECQKKNYEQEDCPLNWEKKNGYCLAPDSFNLCDRKKLSIEHLTINEKKNFEKECLASWPCKENNFCDMNWKDECPLNWVKETNTQNSDKKKGGYSCTLDPSLYNGKCTNIYITEDADENTKREIASNCDTPWPCVNGNDNPSSTVLFKPGDETKDVEGENGPITHEGRVLKKGVFRVIEDAPGSSYADIMR</sequence>
<reference evidence="2 3" key="1">
    <citation type="submission" date="2016-06" db="EMBL/GenBank/DDBJ databases">
        <authorList>
            <consortium name="Pathogen Informatics"/>
        </authorList>
    </citation>
    <scope>NUCLEOTIDE SEQUENCE [LARGE SCALE GENOMIC DNA]</scope>
    <source>
        <strain evidence="2">PowCR01</strain>
    </source>
</reference>
<evidence type="ECO:0000313" key="2">
    <source>
        <dbReference type="EMBL" id="SBT78116.1"/>
    </source>
</evidence>
<feature type="domain" description="CPW-WPC" evidence="1">
    <location>
        <begin position="85"/>
        <end position="148"/>
    </location>
</feature>
<dbReference type="Pfam" id="PF09717">
    <property type="entry name" value="CPW_WPC"/>
    <property type="match status" value="5"/>
</dbReference>
<dbReference type="VEuPathDB" id="PlasmoDB:POWCR01_120027500"/>
<protein>
    <submittedName>
        <fullName evidence="2">CPW-WPC family protein, putative</fullName>
    </submittedName>
</protein>
<proteinExistence type="predicted"/>
<dbReference type="NCBIfam" id="TIGR01492">
    <property type="entry name" value="CPW_WPC"/>
    <property type="match status" value="5"/>
</dbReference>
<feature type="domain" description="CPW-WPC" evidence="1">
    <location>
        <begin position="221"/>
        <end position="281"/>
    </location>
</feature>
<feature type="domain" description="CPW-WPC" evidence="1">
    <location>
        <begin position="347"/>
        <end position="417"/>
    </location>
</feature>
<dbReference type="EMBL" id="LT594516">
    <property type="protein sequence ID" value="SBT78116.1"/>
    <property type="molecule type" value="Genomic_DNA"/>
</dbReference>
<evidence type="ECO:0000259" key="1">
    <source>
        <dbReference type="SMART" id="SM01099"/>
    </source>
</evidence>
<feature type="domain" description="CPW-WPC" evidence="1">
    <location>
        <begin position="283"/>
        <end position="343"/>
    </location>
</feature>